<dbReference type="Proteomes" id="UP001501676">
    <property type="component" value="Unassembled WGS sequence"/>
</dbReference>
<sequence>MIVNVRPLGGPTALIEYGSLRLLTDPTFDAPGDYPLPDGRFLTKTTPPLASAADLGRLDVVLLSHDQHADNLDHAGRALLGDVPLTLTTREGAARLGGSVRGLAPWEEVTLEGDVVVTAVPARHGPEGAEAALGEVTGFVLTGQDLPTVYVSGDNASLELVTQIAERFGPVDVAVLFAGAVRTVYFDGSLLTLDSAQAAEAATILGARRIVPVHYEGWGHFTEGFATLRGAYEAAGLGDRVQWK</sequence>
<dbReference type="PANTHER" id="PTHR43546">
    <property type="entry name" value="UPF0173 METAL-DEPENDENT HYDROLASE MJ1163-RELATED"/>
    <property type="match status" value="1"/>
</dbReference>
<feature type="domain" description="Metallo-beta-lactamase" evidence="2">
    <location>
        <begin position="21"/>
        <end position="215"/>
    </location>
</feature>
<proteinExistence type="predicted"/>
<dbReference type="EMBL" id="BAAAYN010000030">
    <property type="protein sequence ID" value="GAA3390946.1"/>
    <property type="molecule type" value="Genomic_DNA"/>
</dbReference>
<keyword evidence="1" id="KW-0378">Hydrolase</keyword>
<gene>
    <name evidence="3" type="ORF">GCM10020369_46880</name>
</gene>
<evidence type="ECO:0000313" key="4">
    <source>
        <dbReference type="Proteomes" id="UP001501676"/>
    </source>
</evidence>
<dbReference type="Gene3D" id="3.60.15.10">
    <property type="entry name" value="Ribonuclease Z/Hydroxyacylglutathione hydrolase-like"/>
    <property type="match status" value="1"/>
</dbReference>
<dbReference type="InterPro" id="IPR050114">
    <property type="entry name" value="UPF0173_UPF0282_UlaG_hydrolase"/>
</dbReference>
<evidence type="ECO:0000259" key="2">
    <source>
        <dbReference type="Pfam" id="PF12706"/>
    </source>
</evidence>
<dbReference type="RefSeq" id="WP_345730334.1">
    <property type="nucleotide sequence ID" value="NZ_BAAAYN010000030.1"/>
</dbReference>
<evidence type="ECO:0000313" key="3">
    <source>
        <dbReference type="EMBL" id="GAA3390946.1"/>
    </source>
</evidence>
<name>A0ABP6T1N9_9ACTN</name>
<dbReference type="InterPro" id="IPR001279">
    <property type="entry name" value="Metallo-B-lactamas"/>
</dbReference>
<protein>
    <submittedName>
        <fullName evidence="3">MBL fold metallo-hydrolase</fullName>
    </submittedName>
</protein>
<organism evidence="3 4">
    <name type="scientific">Cryptosporangium minutisporangium</name>
    <dbReference type="NCBI Taxonomy" id="113569"/>
    <lineage>
        <taxon>Bacteria</taxon>
        <taxon>Bacillati</taxon>
        <taxon>Actinomycetota</taxon>
        <taxon>Actinomycetes</taxon>
        <taxon>Cryptosporangiales</taxon>
        <taxon>Cryptosporangiaceae</taxon>
        <taxon>Cryptosporangium</taxon>
    </lineage>
</organism>
<reference evidence="4" key="1">
    <citation type="journal article" date="2019" name="Int. J. Syst. Evol. Microbiol.">
        <title>The Global Catalogue of Microorganisms (GCM) 10K type strain sequencing project: providing services to taxonomists for standard genome sequencing and annotation.</title>
        <authorList>
            <consortium name="The Broad Institute Genomics Platform"/>
            <consortium name="The Broad Institute Genome Sequencing Center for Infectious Disease"/>
            <person name="Wu L."/>
            <person name="Ma J."/>
        </authorList>
    </citation>
    <scope>NUCLEOTIDE SEQUENCE [LARGE SCALE GENOMIC DNA]</scope>
    <source>
        <strain evidence="4">JCM 9458</strain>
    </source>
</reference>
<dbReference type="Pfam" id="PF12706">
    <property type="entry name" value="Lactamase_B_2"/>
    <property type="match status" value="1"/>
</dbReference>
<dbReference type="PANTHER" id="PTHR43546:SF9">
    <property type="entry name" value="L-ASCORBATE-6-PHOSPHATE LACTONASE ULAG-RELATED"/>
    <property type="match status" value="1"/>
</dbReference>
<keyword evidence="4" id="KW-1185">Reference proteome</keyword>
<accession>A0ABP6T1N9</accession>
<evidence type="ECO:0000256" key="1">
    <source>
        <dbReference type="ARBA" id="ARBA00022801"/>
    </source>
</evidence>
<dbReference type="InterPro" id="IPR036866">
    <property type="entry name" value="RibonucZ/Hydroxyglut_hydro"/>
</dbReference>
<dbReference type="SUPFAM" id="SSF56281">
    <property type="entry name" value="Metallo-hydrolase/oxidoreductase"/>
    <property type="match status" value="1"/>
</dbReference>
<comment type="caution">
    <text evidence="3">The sequence shown here is derived from an EMBL/GenBank/DDBJ whole genome shotgun (WGS) entry which is preliminary data.</text>
</comment>